<dbReference type="Gene3D" id="3.40.1280.10">
    <property type="match status" value="1"/>
</dbReference>
<evidence type="ECO:0000259" key="6">
    <source>
        <dbReference type="Pfam" id="PF00588"/>
    </source>
</evidence>
<dbReference type="PIRSF" id="PIRSF004808">
    <property type="entry name" value="LasT"/>
    <property type="match status" value="1"/>
</dbReference>
<dbReference type="EMBL" id="NRJF01000151">
    <property type="protein sequence ID" value="RIY34588.1"/>
    <property type="molecule type" value="Genomic_DNA"/>
</dbReference>
<dbReference type="InterPro" id="IPR029028">
    <property type="entry name" value="Alpha/beta_knot_MTases"/>
</dbReference>
<comment type="subunit">
    <text evidence="5">Homodimer.</text>
</comment>
<dbReference type="SUPFAM" id="SSF75217">
    <property type="entry name" value="alpha/beta knot"/>
    <property type="match status" value="1"/>
</dbReference>
<dbReference type="Gene3D" id="1.10.8.590">
    <property type="match status" value="1"/>
</dbReference>
<comment type="subcellular location">
    <subcellularLocation>
        <location evidence="5">Cytoplasm</location>
    </subcellularLocation>
</comment>
<dbReference type="GO" id="GO:0002128">
    <property type="term" value="P:tRNA nucleoside ribose methylation"/>
    <property type="evidence" value="ECO:0007669"/>
    <property type="project" value="TreeGrafter"/>
</dbReference>
<evidence type="ECO:0000256" key="5">
    <source>
        <dbReference type="RuleBase" id="RU362024"/>
    </source>
</evidence>
<keyword evidence="4 5" id="KW-0949">S-adenosyl-L-methionine</keyword>
<dbReference type="Proteomes" id="UP000265964">
    <property type="component" value="Unassembled WGS sequence"/>
</dbReference>
<dbReference type="OrthoDB" id="9806346at2"/>
<comment type="catalytic activity">
    <reaction evidence="5">
        <text>uridine(32) in tRNA + S-adenosyl-L-methionine = 2'-O-methyluridine(32) in tRNA + S-adenosyl-L-homocysteine + H(+)</text>
        <dbReference type="Rhea" id="RHEA:42936"/>
        <dbReference type="Rhea" id="RHEA-COMP:10107"/>
        <dbReference type="Rhea" id="RHEA-COMP:10290"/>
        <dbReference type="ChEBI" id="CHEBI:15378"/>
        <dbReference type="ChEBI" id="CHEBI:57856"/>
        <dbReference type="ChEBI" id="CHEBI:59789"/>
        <dbReference type="ChEBI" id="CHEBI:65315"/>
        <dbReference type="ChEBI" id="CHEBI:74478"/>
        <dbReference type="EC" id="2.1.1.200"/>
    </reaction>
</comment>
<evidence type="ECO:0000256" key="3">
    <source>
        <dbReference type="ARBA" id="ARBA00022679"/>
    </source>
</evidence>
<proteinExistence type="inferred from homology"/>
<dbReference type="GO" id="GO:0003723">
    <property type="term" value="F:RNA binding"/>
    <property type="evidence" value="ECO:0007669"/>
    <property type="project" value="InterPro"/>
</dbReference>
<comment type="similarity">
    <text evidence="1">Belongs to the class IV-like SAM-binding methyltransferase superfamily. RNA methyltransferase TrmH family.</text>
</comment>
<dbReference type="InterPro" id="IPR004384">
    <property type="entry name" value="RNA_MeTrfase_TrmJ/LasT"/>
</dbReference>
<reference evidence="7 8" key="1">
    <citation type="submission" date="2017-08" db="EMBL/GenBank/DDBJ databases">
        <title>Reclassification of Bisgaard taxon 37 and 44.</title>
        <authorList>
            <person name="Christensen H."/>
        </authorList>
    </citation>
    <scope>NUCLEOTIDE SEQUENCE [LARGE SCALE GENOMIC DNA]</scope>
    <source>
        <strain evidence="7 8">EEAB3T1</strain>
    </source>
</reference>
<dbReference type="PANTHER" id="PTHR42786">
    <property type="entry name" value="TRNA/RRNA METHYLTRANSFERASE"/>
    <property type="match status" value="1"/>
</dbReference>
<dbReference type="AlphaFoldDB" id="A0A3A1YBM4"/>
<dbReference type="RefSeq" id="WP_119534930.1">
    <property type="nucleotide sequence ID" value="NZ_NRJF01000151.1"/>
</dbReference>
<keyword evidence="2 5" id="KW-0489">Methyltransferase</keyword>
<keyword evidence="5" id="KW-0819">tRNA processing</keyword>
<dbReference type="CDD" id="cd18093">
    <property type="entry name" value="SpoU-like_TrmJ"/>
    <property type="match status" value="1"/>
</dbReference>
<dbReference type="InterPro" id="IPR029026">
    <property type="entry name" value="tRNA_m1G_MTases_N"/>
</dbReference>
<evidence type="ECO:0000313" key="7">
    <source>
        <dbReference type="EMBL" id="RIY34588.1"/>
    </source>
</evidence>
<keyword evidence="3" id="KW-0808">Transferase</keyword>
<keyword evidence="8" id="KW-1185">Reference proteome</keyword>
<name>A0A3A1YBM4_9GAMM</name>
<dbReference type="PANTHER" id="PTHR42786:SF2">
    <property type="entry name" value="TRNA (CYTIDINE_URIDINE-2'-O-)-METHYLTRANSFERASE TRMJ"/>
    <property type="match status" value="1"/>
</dbReference>
<organism evidence="7 8">
    <name type="scientific">Psittacicella gerlachiana</name>
    <dbReference type="NCBI Taxonomy" id="2028574"/>
    <lineage>
        <taxon>Bacteria</taxon>
        <taxon>Pseudomonadati</taxon>
        <taxon>Pseudomonadota</taxon>
        <taxon>Gammaproteobacteria</taxon>
        <taxon>Pasteurellales</taxon>
        <taxon>Psittacicellaceae</taxon>
        <taxon>Psittacicella</taxon>
    </lineage>
</organism>
<dbReference type="EC" id="2.1.1.200" evidence="5"/>
<dbReference type="InterPro" id="IPR001537">
    <property type="entry name" value="SpoU_MeTrfase"/>
</dbReference>
<dbReference type="GO" id="GO:0005829">
    <property type="term" value="C:cytosol"/>
    <property type="evidence" value="ECO:0007669"/>
    <property type="project" value="TreeGrafter"/>
</dbReference>
<protein>
    <recommendedName>
        <fullName evidence="5">tRNA (cytidine/uridine-2'-O-)-methyltransferase TrmJ</fullName>
        <ecNumber evidence="5">2.1.1.200</ecNumber>
    </recommendedName>
    <alternativeName>
        <fullName evidence="5">tRNA (cytidine(32)/uridine(32)-2'-O)-methyltransferase</fullName>
    </alternativeName>
    <alternativeName>
        <fullName evidence="5">tRNA Cm32/Um32 methyltransferase</fullName>
    </alternativeName>
</protein>
<keyword evidence="5" id="KW-0963">Cytoplasm</keyword>
<dbReference type="GO" id="GO:0106339">
    <property type="term" value="F:tRNA (cytidine(32)-2'-O)-methyltransferase activity"/>
    <property type="evidence" value="ECO:0007669"/>
    <property type="project" value="RHEA"/>
</dbReference>
<evidence type="ECO:0000256" key="2">
    <source>
        <dbReference type="ARBA" id="ARBA00022603"/>
    </source>
</evidence>
<feature type="domain" description="tRNA/rRNA methyltransferase SpoU type" evidence="6">
    <location>
        <begin position="8"/>
        <end position="163"/>
    </location>
</feature>
<gene>
    <name evidence="5" type="primary">trmJ</name>
    <name evidence="7" type="ORF">CKF59_05320</name>
</gene>
<evidence type="ECO:0000256" key="4">
    <source>
        <dbReference type="ARBA" id="ARBA00022691"/>
    </source>
</evidence>
<accession>A0A3A1YBM4</accession>
<comment type="caution">
    <text evidence="7">The sequence shown here is derived from an EMBL/GenBank/DDBJ whole genome shotgun (WGS) entry which is preliminary data.</text>
</comment>
<sequence length="250" mass="28030">MQINLNHFTLIYINTTHPGNLGAIARAAKNMGIEDIRLVTPKANPQDEQAIANAAGAVDLLEKMKIYTSLELALADCKLIFGTSARTRTLNPTIVSPEQILETTRDNLQHELTKELKVAILFGTEKSGLTNDELNLANYHIVIEANPDYTSLNLAMATLLISYSLRQQVHKQAMYSSIQAPADVANSEELATQADYSSYFHRLEQHYRKIGFIQHSMVIPRLLHIYKKAKLTKKEIDLLQGMLTADIKQE</sequence>
<comment type="function">
    <text evidence="5">Catalyzes the formation of 2'O-methylated cytidine (Cm32) or 2'O-methylated uridine (Um32) at position 32 in tRNA.</text>
</comment>
<dbReference type="Pfam" id="PF00588">
    <property type="entry name" value="SpoU_methylase"/>
    <property type="match status" value="1"/>
</dbReference>
<evidence type="ECO:0000256" key="1">
    <source>
        <dbReference type="ARBA" id="ARBA00007228"/>
    </source>
</evidence>
<comment type="catalytic activity">
    <reaction evidence="5">
        <text>cytidine(32) in tRNA + S-adenosyl-L-methionine = 2'-O-methylcytidine(32) in tRNA + S-adenosyl-L-homocysteine + H(+)</text>
        <dbReference type="Rhea" id="RHEA:42932"/>
        <dbReference type="Rhea" id="RHEA-COMP:10288"/>
        <dbReference type="Rhea" id="RHEA-COMP:10289"/>
        <dbReference type="ChEBI" id="CHEBI:15378"/>
        <dbReference type="ChEBI" id="CHEBI:57856"/>
        <dbReference type="ChEBI" id="CHEBI:59789"/>
        <dbReference type="ChEBI" id="CHEBI:74495"/>
        <dbReference type="ChEBI" id="CHEBI:82748"/>
        <dbReference type="EC" id="2.1.1.200"/>
    </reaction>
</comment>
<evidence type="ECO:0000313" key="8">
    <source>
        <dbReference type="Proteomes" id="UP000265964"/>
    </source>
</evidence>
<dbReference type="NCBIfam" id="TIGR00050">
    <property type="entry name" value="rRNA_methyl_1"/>
    <property type="match status" value="1"/>
</dbReference>
<dbReference type="GO" id="GO:0160206">
    <property type="term" value="F:tRNA (cytidine(32)/uridine(32)-2'-O)-methyltransferase activity"/>
    <property type="evidence" value="ECO:0007669"/>
    <property type="project" value="UniProtKB-EC"/>
</dbReference>